<name>A0AAD2F1T2_9RALS</name>
<proteinExistence type="predicted"/>
<dbReference type="Proteomes" id="UP001189756">
    <property type="component" value="Unassembled WGS sequence"/>
</dbReference>
<protein>
    <submittedName>
        <fullName evidence="1">Uncharacterized protein</fullName>
    </submittedName>
</protein>
<dbReference type="EMBL" id="CATZAZ010000011">
    <property type="protein sequence ID" value="CAJ0804321.1"/>
    <property type="molecule type" value="Genomic_DNA"/>
</dbReference>
<dbReference type="RefSeq" id="WP_045220619.1">
    <property type="nucleotide sequence ID" value="NZ_CATZAZ010000011.1"/>
</dbReference>
<accession>A0AAD2F1T2</accession>
<gene>
    <name evidence="1" type="ORF">R77560_04054</name>
</gene>
<sequence>MDNPNTEATIERSPVGLRLGAQALAAEIAEAVFKDEQPEAGGCDIGAGMFGPNFSALIRKIATEYLARPAAEATLNILSRKESRFRVPSIDSPHRKFWEHLKAGGRVWRDDRINGVKEWLDLERLGGDANEINRYGHKDLSLTGPEIDVTLPLYDSDGYEHHFVTRSTREIVTKRSGLFCVWDARTGSCLRSGAEGCYLGNTPLSDEEMERRKQEGARILTEIRAAADT</sequence>
<evidence type="ECO:0000313" key="1">
    <source>
        <dbReference type="EMBL" id="CAJ0804321.1"/>
    </source>
</evidence>
<comment type="caution">
    <text evidence="1">The sequence shown here is derived from an EMBL/GenBank/DDBJ whole genome shotgun (WGS) entry which is preliminary data.</text>
</comment>
<dbReference type="AlphaFoldDB" id="A0AAD2F1T2"/>
<dbReference type="GeneID" id="34794235"/>
<evidence type="ECO:0000313" key="2">
    <source>
        <dbReference type="Proteomes" id="UP001189756"/>
    </source>
</evidence>
<organism evidence="1 2">
    <name type="scientific">Ralstonia thomasii</name>
    <dbReference type="NCBI Taxonomy" id="3058596"/>
    <lineage>
        <taxon>Bacteria</taxon>
        <taxon>Pseudomonadati</taxon>
        <taxon>Pseudomonadota</taxon>
        <taxon>Betaproteobacteria</taxon>
        <taxon>Burkholderiales</taxon>
        <taxon>Burkholderiaceae</taxon>
        <taxon>Ralstonia</taxon>
    </lineage>
</organism>
<reference evidence="1" key="1">
    <citation type="submission" date="2023-07" db="EMBL/GenBank/DDBJ databases">
        <authorList>
            <person name="Peeters C."/>
        </authorList>
    </citation>
    <scope>NUCLEOTIDE SEQUENCE</scope>
    <source>
        <strain evidence="1">R-77560</strain>
    </source>
</reference>